<organism evidence="2 3">
    <name type="scientific">Arthrobacter globiformis</name>
    <dbReference type="NCBI Taxonomy" id="1665"/>
    <lineage>
        <taxon>Bacteria</taxon>
        <taxon>Bacillati</taxon>
        <taxon>Actinomycetota</taxon>
        <taxon>Actinomycetes</taxon>
        <taxon>Micrococcales</taxon>
        <taxon>Micrococcaceae</taxon>
        <taxon>Arthrobacter</taxon>
    </lineage>
</organism>
<dbReference type="SUPFAM" id="SSF56719">
    <property type="entry name" value="Type II DNA topoisomerase"/>
    <property type="match status" value="1"/>
</dbReference>
<dbReference type="AlphaFoldDB" id="A0A328HE79"/>
<dbReference type="GO" id="GO:0005524">
    <property type="term" value="F:ATP binding"/>
    <property type="evidence" value="ECO:0007669"/>
    <property type="project" value="InterPro"/>
</dbReference>
<protein>
    <submittedName>
        <fullName evidence="2">DNA gyrase subunit A</fullName>
    </submittedName>
</protein>
<reference evidence="2 3" key="1">
    <citation type="submission" date="2018-04" db="EMBL/GenBank/DDBJ databases">
        <title>Bacteria isolated from cave deposits of Manipur.</title>
        <authorList>
            <person name="Sahoo D."/>
            <person name="Sarangthem I."/>
            <person name="Nandeibam J."/>
        </authorList>
    </citation>
    <scope>NUCLEOTIDE SEQUENCE [LARGE SCALE GENOMIC DNA]</scope>
    <source>
        <strain evidence="3">mrc11</strain>
    </source>
</reference>
<comment type="caution">
    <text evidence="2">The sequence shown here is derived from an EMBL/GenBank/DDBJ whole genome shotgun (WGS) entry which is preliminary data.</text>
</comment>
<gene>
    <name evidence="2" type="ORF">DBZ45_12755</name>
</gene>
<dbReference type="OrthoDB" id="4952309at2"/>
<name>A0A328HE79_ARTGO</name>
<comment type="catalytic activity">
    <reaction evidence="1">
        <text>ATP-dependent breakage, passage and rejoining of double-stranded DNA.</text>
        <dbReference type="EC" id="5.6.2.2"/>
    </reaction>
</comment>
<accession>A0A328HE79</accession>
<evidence type="ECO:0000256" key="1">
    <source>
        <dbReference type="ARBA" id="ARBA00000185"/>
    </source>
</evidence>
<dbReference type="GO" id="GO:0003677">
    <property type="term" value="F:DNA binding"/>
    <property type="evidence" value="ECO:0007669"/>
    <property type="project" value="InterPro"/>
</dbReference>
<sequence length="90" mass="10372">MNHDERQLREELSILEALLQAMDRRGEVFQAIEDSEDVDEAIQRVGQLLGVGAIESRAVLDLQARRLTRDQRRKSAFRANELRSLLLNDL</sequence>
<dbReference type="Proteomes" id="UP000249166">
    <property type="component" value="Unassembled WGS sequence"/>
</dbReference>
<evidence type="ECO:0000313" key="3">
    <source>
        <dbReference type="Proteomes" id="UP000249166"/>
    </source>
</evidence>
<dbReference type="InterPro" id="IPR013760">
    <property type="entry name" value="Topo_IIA-like_dom_sf"/>
</dbReference>
<dbReference type="RefSeq" id="WP_111904275.1">
    <property type="nucleotide sequence ID" value="NZ_QLNP01000081.1"/>
</dbReference>
<proteinExistence type="predicted"/>
<dbReference type="InterPro" id="IPR013757">
    <property type="entry name" value="Topo_IIA_A_a_sf"/>
</dbReference>
<dbReference type="Gene3D" id="1.10.268.10">
    <property type="entry name" value="Topoisomerase, domain 3"/>
    <property type="match status" value="1"/>
</dbReference>
<evidence type="ECO:0000313" key="2">
    <source>
        <dbReference type="EMBL" id="RAM36936.1"/>
    </source>
</evidence>
<dbReference type="EMBL" id="QLNP01000081">
    <property type="protein sequence ID" value="RAM36936.1"/>
    <property type="molecule type" value="Genomic_DNA"/>
</dbReference>
<dbReference type="GO" id="GO:0034335">
    <property type="term" value="F:DNA negative supercoiling activity"/>
    <property type="evidence" value="ECO:0007669"/>
    <property type="project" value="UniProtKB-ARBA"/>
</dbReference>